<feature type="transmembrane region" description="Helical" evidence="8">
    <location>
        <begin position="186"/>
        <end position="206"/>
    </location>
</feature>
<keyword evidence="11" id="KW-1185">Reference proteome</keyword>
<dbReference type="InterPro" id="IPR019734">
    <property type="entry name" value="TPR_rpt"/>
</dbReference>
<feature type="repeat" description="TPR" evidence="7">
    <location>
        <begin position="469"/>
        <end position="502"/>
    </location>
</feature>
<name>A0ABV8WYX6_9BACI</name>
<feature type="transmembrane region" description="Helical" evidence="8">
    <location>
        <begin position="371"/>
        <end position="391"/>
    </location>
</feature>
<dbReference type="Gene3D" id="1.20.1540.10">
    <property type="entry name" value="Rhomboid-like"/>
    <property type="match status" value="1"/>
</dbReference>
<evidence type="ECO:0000256" key="3">
    <source>
        <dbReference type="ARBA" id="ARBA00022692"/>
    </source>
</evidence>
<evidence type="ECO:0000256" key="4">
    <source>
        <dbReference type="ARBA" id="ARBA00022801"/>
    </source>
</evidence>
<dbReference type="Proteomes" id="UP001595882">
    <property type="component" value="Unassembled WGS sequence"/>
</dbReference>
<feature type="transmembrane region" description="Helical" evidence="8">
    <location>
        <begin position="291"/>
        <end position="309"/>
    </location>
</feature>
<feature type="repeat" description="TPR" evidence="7">
    <location>
        <begin position="435"/>
        <end position="468"/>
    </location>
</feature>
<dbReference type="PANTHER" id="PTHR43731">
    <property type="entry name" value="RHOMBOID PROTEASE"/>
    <property type="match status" value="1"/>
</dbReference>
<dbReference type="InterPro" id="IPR022764">
    <property type="entry name" value="Peptidase_S54_rhomboid_dom"/>
</dbReference>
<keyword evidence="10" id="KW-0645">Protease</keyword>
<comment type="similarity">
    <text evidence="2">Belongs to the peptidase S54 family.</text>
</comment>
<comment type="subcellular location">
    <subcellularLocation>
        <location evidence="1">Membrane</location>
        <topology evidence="1">Multi-pass membrane protein</topology>
    </subcellularLocation>
</comment>
<dbReference type="InterPro" id="IPR035952">
    <property type="entry name" value="Rhomboid-like_sf"/>
</dbReference>
<evidence type="ECO:0000256" key="1">
    <source>
        <dbReference type="ARBA" id="ARBA00004141"/>
    </source>
</evidence>
<dbReference type="EMBL" id="JBHSDT010000008">
    <property type="protein sequence ID" value="MFC4404213.1"/>
    <property type="molecule type" value="Genomic_DNA"/>
</dbReference>
<dbReference type="Pfam" id="PF14559">
    <property type="entry name" value="TPR_19"/>
    <property type="match status" value="1"/>
</dbReference>
<dbReference type="InterPro" id="IPR050925">
    <property type="entry name" value="Rhomboid_protease_S54"/>
</dbReference>
<dbReference type="SUPFAM" id="SSF144091">
    <property type="entry name" value="Rhomboid-like"/>
    <property type="match status" value="1"/>
</dbReference>
<evidence type="ECO:0000256" key="8">
    <source>
        <dbReference type="SAM" id="Phobius"/>
    </source>
</evidence>
<dbReference type="GO" id="GO:0006508">
    <property type="term" value="P:proteolysis"/>
    <property type="evidence" value="ECO:0007669"/>
    <property type="project" value="UniProtKB-KW"/>
</dbReference>
<dbReference type="PROSITE" id="PS50005">
    <property type="entry name" value="TPR"/>
    <property type="match status" value="2"/>
</dbReference>
<reference evidence="11" key="1">
    <citation type="journal article" date="2019" name="Int. J. Syst. Evol. Microbiol.">
        <title>The Global Catalogue of Microorganisms (GCM) 10K type strain sequencing project: providing services to taxonomists for standard genome sequencing and annotation.</title>
        <authorList>
            <consortium name="The Broad Institute Genomics Platform"/>
            <consortium name="The Broad Institute Genome Sequencing Center for Infectious Disease"/>
            <person name="Wu L."/>
            <person name="Ma J."/>
        </authorList>
    </citation>
    <scope>NUCLEOTIDE SEQUENCE [LARGE SCALE GENOMIC DNA]</scope>
    <source>
        <strain evidence="11">CCUG 37865</strain>
    </source>
</reference>
<dbReference type="SMART" id="SM00028">
    <property type="entry name" value="TPR"/>
    <property type="match status" value="2"/>
</dbReference>
<evidence type="ECO:0000256" key="6">
    <source>
        <dbReference type="ARBA" id="ARBA00023136"/>
    </source>
</evidence>
<keyword evidence="6 8" id="KW-0472">Membrane</keyword>
<dbReference type="Pfam" id="PF01694">
    <property type="entry name" value="Rhomboid"/>
    <property type="match status" value="1"/>
</dbReference>
<feature type="transmembrane region" description="Helical" evidence="8">
    <location>
        <begin position="345"/>
        <end position="364"/>
    </location>
</feature>
<dbReference type="SUPFAM" id="SSF48452">
    <property type="entry name" value="TPR-like"/>
    <property type="match status" value="1"/>
</dbReference>
<keyword evidence="7" id="KW-0802">TPR repeat</keyword>
<protein>
    <submittedName>
        <fullName evidence="10">Rhomboid family intramembrane serine protease</fullName>
        <ecNumber evidence="10">3.4.21.105</ecNumber>
    </submittedName>
</protein>
<feature type="transmembrane region" description="Helical" evidence="8">
    <location>
        <begin position="321"/>
        <end position="339"/>
    </location>
</feature>
<accession>A0ABV8WYX6</accession>
<keyword evidence="3 8" id="KW-0812">Transmembrane</keyword>
<dbReference type="InterPro" id="IPR011990">
    <property type="entry name" value="TPR-like_helical_dom_sf"/>
</dbReference>
<evidence type="ECO:0000313" key="11">
    <source>
        <dbReference type="Proteomes" id="UP001595882"/>
    </source>
</evidence>
<gene>
    <name evidence="10" type="ORF">ACFOY7_14185</name>
</gene>
<evidence type="ECO:0000259" key="9">
    <source>
        <dbReference type="Pfam" id="PF01694"/>
    </source>
</evidence>
<organism evidence="10 11">
    <name type="scientific">Gracilibacillus xinjiangensis</name>
    <dbReference type="NCBI Taxonomy" id="1193282"/>
    <lineage>
        <taxon>Bacteria</taxon>
        <taxon>Bacillati</taxon>
        <taxon>Bacillota</taxon>
        <taxon>Bacilli</taxon>
        <taxon>Bacillales</taxon>
        <taxon>Bacillaceae</taxon>
        <taxon>Gracilibacillus</taxon>
    </lineage>
</organism>
<evidence type="ECO:0000256" key="7">
    <source>
        <dbReference type="PROSITE-ProRule" id="PRU00339"/>
    </source>
</evidence>
<dbReference type="RefSeq" id="WP_390252751.1">
    <property type="nucleotide sequence ID" value="NZ_JBHSDT010000008.1"/>
</dbReference>
<dbReference type="PROSITE" id="PS50293">
    <property type="entry name" value="TPR_REGION"/>
    <property type="match status" value="1"/>
</dbReference>
<dbReference type="Gene3D" id="1.25.40.10">
    <property type="entry name" value="Tetratricopeptide repeat domain"/>
    <property type="match status" value="1"/>
</dbReference>
<evidence type="ECO:0000313" key="10">
    <source>
        <dbReference type="EMBL" id="MFC4404213.1"/>
    </source>
</evidence>
<proteinExistence type="inferred from homology"/>
<comment type="caution">
    <text evidence="10">The sequence shown here is derived from an EMBL/GenBank/DDBJ whole genome shotgun (WGS) entry which is preliminary data.</text>
</comment>
<dbReference type="EC" id="3.4.21.105" evidence="10"/>
<feature type="domain" description="Peptidase S54 rhomboid" evidence="9">
    <location>
        <begin position="228"/>
        <end position="358"/>
    </location>
</feature>
<evidence type="ECO:0000256" key="2">
    <source>
        <dbReference type="ARBA" id="ARBA00009045"/>
    </source>
</evidence>
<feature type="transmembrane region" description="Helical" evidence="8">
    <location>
        <begin position="230"/>
        <end position="255"/>
    </location>
</feature>
<sequence>MMKWRRLVFYLYIKKQYQQNKFVLQLMEKDFEIISTNRSQDQYLLERRKNSKIEVVHVSLTQHDWKRALEQHIHKVEKKYSELQRNLLSRKKYHFYHIFVVDYPPVDEWIELQKNRDKISIFIVDEPNEWLKIKSQFQLEELDNITEPNSPLELEQSVYNLKRLVLMKFQEEQENRKKLFEQGKPFWTNLLLAVNVIMYVLLEFYGGSTSVDTLISFGAKYNLAIVNGEWWRIITSMFLHIGLPHILLNMMALYFIGSLVERIFGNIRFLTIYFLAGIVGGFASFAFNNSIAAGASGAIFGLFGALLFFGSQFPKDFFRTIGWNVIFVISLNIIFGFSVGQIDNAAHLGGLVGGFIASGAVMFRHNKRRKVRIISTFVLLILIISLGVFGYNNEANHYNEAVQLQEVQQLLNRENYQEIIYVTSDIIPYADKWKPELYFYRSFAHIQLDHYQEAISDLEMCLKLDPNLEKALYNLAILYQNDNRPSDALLLIEKALEIDPDNSSYQTLYEQLEQKNRL</sequence>
<keyword evidence="5 8" id="KW-1133">Transmembrane helix</keyword>
<dbReference type="GO" id="GO:0008233">
    <property type="term" value="F:peptidase activity"/>
    <property type="evidence" value="ECO:0007669"/>
    <property type="project" value="UniProtKB-KW"/>
</dbReference>
<keyword evidence="4 10" id="KW-0378">Hydrolase</keyword>
<feature type="transmembrane region" description="Helical" evidence="8">
    <location>
        <begin position="267"/>
        <end position="285"/>
    </location>
</feature>
<evidence type="ECO:0000256" key="5">
    <source>
        <dbReference type="ARBA" id="ARBA00022989"/>
    </source>
</evidence>
<dbReference type="PANTHER" id="PTHR43731:SF14">
    <property type="entry name" value="PRESENILIN-ASSOCIATED RHOMBOID-LIKE PROTEIN, MITOCHONDRIAL"/>
    <property type="match status" value="1"/>
</dbReference>